<evidence type="ECO:0000256" key="1">
    <source>
        <dbReference type="ARBA" id="ARBA00022714"/>
    </source>
</evidence>
<dbReference type="GO" id="GO:0051537">
    <property type="term" value="F:2 iron, 2 sulfur cluster binding"/>
    <property type="evidence" value="ECO:0007669"/>
    <property type="project" value="UniProtKB-KW"/>
</dbReference>
<dbReference type="SMART" id="SM00422">
    <property type="entry name" value="HTH_MERR"/>
    <property type="match status" value="1"/>
</dbReference>
<dbReference type="GO" id="GO:0006979">
    <property type="term" value="P:response to oxidative stress"/>
    <property type="evidence" value="ECO:0007669"/>
    <property type="project" value="InterPro"/>
</dbReference>
<keyword evidence="2" id="KW-0408">Iron</keyword>
<feature type="domain" description="HTH merR-type" evidence="5">
    <location>
        <begin position="14"/>
        <end position="82"/>
    </location>
</feature>
<keyword evidence="1" id="KW-0479">Metal-binding</keyword>
<name>A0A495D4Y2_9PROT</name>
<gene>
    <name evidence="6" type="ORF">C7435_2332</name>
</gene>
<evidence type="ECO:0000256" key="3">
    <source>
        <dbReference type="ARBA" id="ARBA00023014"/>
    </source>
</evidence>
<dbReference type="AlphaFoldDB" id="A0A495D4Y2"/>
<dbReference type="PROSITE" id="PS50937">
    <property type="entry name" value="HTH_MERR_2"/>
    <property type="match status" value="1"/>
</dbReference>
<reference evidence="6 7" key="1">
    <citation type="submission" date="2018-10" db="EMBL/GenBank/DDBJ databases">
        <title>Genomic Encyclopedia of Type Strains, Phase IV (KMG-IV): sequencing the most valuable type-strain genomes for metagenomic binning, comparative biology and taxonomic classification.</title>
        <authorList>
            <person name="Goeker M."/>
        </authorList>
    </citation>
    <scope>NUCLEOTIDE SEQUENCE [LARGE SCALE GENOMIC DNA]</scope>
    <source>
        <strain evidence="6 7">DSM 4734</strain>
    </source>
</reference>
<dbReference type="PANTHER" id="PTHR30204">
    <property type="entry name" value="REDOX-CYCLING DRUG-SENSING TRANSCRIPTIONAL ACTIVATOR SOXR"/>
    <property type="match status" value="1"/>
</dbReference>
<dbReference type="PANTHER" id="PTHR30204:SF0">
    <property type="entry name" value="REDOX-SENSITIVE TRANSCRIPTIONAL ACTIVATOR SOXR"/>
    <property type="match status" value="1"/>
</dbReference>
<dbReference type="InterPro" id="IPR047057">
    <property type="entry name" value="MerR_fam"/>
</dbReference>
<keyword evidence="4" id="KW-0238">DNA-binding</keyword>
<organism evidence="6 7">
    <name type="scientific">Maricaulis maris</name>
    <dbReference type="NCBI Taxonomy" id="74318"/>
    <lineage>
        <taxon>Bacteria</taxon>
        <taxon>Pseudomonadati</taxon>
        <taxon>Pseudomonadota</taxon>
        <taxon>Alphaproteobacteria</taxon>
        <taxon>Maricaulales</taxon>
        <taxon>Maricaulaceae</taxon>
        <taxon>Maricaulis</taxon>
    </lineage>
</organism>
<accession>A0A495D4Y2</accession>
<dbReference type="RefSeq" id="WP_121211647.1">
    <property type="nucleotide sequence ID" value="NZ_RBIM01000005.1"/>
</dbReference>
<dbReference type="InterPro" id="IPR000551">
    <property type="entry name" value="MerR-type_HTH_dom"/>
</dbReference>
<dbReference type="Pfam" id="PF13411">
    <property type="entry name" value="MerR_1"/>
    <property type="match status" value="1"/>
</dbReference>
<dbReference type="Proteomes" id="UP000273675">
    <property type="component" value="Unassembled WGS sequence"/>
</dbReference>
<dbReference type="PRINTS" id="PR00040">
    <property type="entry name" value="HTHMERR"/>
</dbReference>
<dbReference type="GO" id="GO:0003677">
    <property type="term" value="F:DNA binding"/>
    <property type="evidence" value="ECO:0007669"/>
    <property type="project" value="UniProtKB-KW"/>
</dbReference>
<proteinExistence type="predicted"/>
<dbReference type="Gene3D" id="1.10.1660.10">
    <property type="match status" value="1"/>
</dbReference>
<dbReference type="NCBIfam" id="TIGR01950">
    <property type="entry name" value="SoxR"/>
    <property type="match status" value="1"/>
</dbReference>
<dbReference type="PROSITE" id="PS00552">
    <property type="entry name" value="HTH_MERR_1"/>
    <property type="match status" value="1"/>
</dbReference>
<keyword evidence="1" id="KW-0001">2Fe-2S</keyword>
<dbReference type="InterPro" id="IPR010211">
    <property type="entry name" value="Redox-sen_tscrpt-act_SoxR"/>
</dbReference>
<comment type="caution">
    <text evidence="6">The sequence shown here is derived from an EMBL/GenBank/DDBJ whole genome shotgun (WGS) entry which is preliminary data.</text>
</comment>
<dbReference type="CDD" id="cd01110">
    <property type="entry name" value="HTH_SoxR"/>
    <property type="match status" value="1"/>
</dbReference>
<dbReference type="SUPFAM" id="SSF46955">
    <property type="entry name" value="Putative DNA-binding domain"/>
    <property type="match status" value="1"/>
</dbReference>
<evidence type="ECO:0000256" key="2">
    <source>
        <dbReference type="ARBA" id="ARBA00023004"/>
    </source>
</evidence>
<dbReference type="InterPro" id="IPR009061">
    <property type="entry name" value="DNA-bd_dom_put_sf"/>
</dbReference>
<dbReference type="EMBL" id="RBIM01000005">
    <property type="protein sequence ID" value="RKQ96080.1"/>
    <property type="molecule type" value="Genomic_DNA"/>
</dbReference>
<sequence>MHSEKVTSPTAADPLSIGQLAERTGVAVSAIRFYEDKGLVQPTRNTGGQRRFKRADVRRISFILIAQKLGLSIREIGDALTSLPDRRTPTQSDWARISASLKDRLDQQIDALTQMRGRLDSCIGCGCLSLKACQLYNPRDRLAGLGAGPHFGVTDPPD</sequence>
<dbReference type="GO" id="GO:0003700">
    <property type="term" value="F:DNA-binding transcription factor activity"/>
    <property type="evidence" value="ECO:0007669"/>
    <property type="project" value="InterPro"/>
</dbReference>
<evidence type="ECO:0000256" key="4">
    <source>
        <dbReference type="ARBA" id="ARBA00023125"/>
    </source>
</evidence>
<evidence type="ECO:0000313" key="6">
    <source>
        <dbReference type="EMBL" id="RKQ96080.1"/>
    </source>
</evidence>
<evidence type="ECO:0000259" key="5">
    <source>
        <dbReference type="PROSITE" id="PS50937"/>
    </source>
</evidence>
<keyword evidence="3" id="KW-0411">Iron-sulfur</keyword>
<evidence type="ECO:0000313" key="7">
    <source>
        <dbReference type="Proteomes" id="UP000273675"/>
    </source>
</evidence>
<protein>
    <submittedName>
        <fullName evidence="6">MerR family transcriptional regulator</fullName>
    </submittedName>
</protein>
<dbReference type="OrthoDB" id="9802944at2"/>